<reference evidence="3" key="1">
    <citation type="submission" date="2020-05" db="EMBL/GenBank/DDBJ databases">
        <authorList>
            <person name="Chiriac C."/>
            <person name="Salcher M."/>
            <person name="Ghai R."/>
            <person name="Kavagutti S V."/>
        </authorList>
    </citation>
    <scope>NUCLEOTIDE SEQUENCE</scope>
</reference>
<evidence type="ECO:0000313" key="3">
    <source>
        <dbReference type="EMBL" id="CAB5005706.1"/>
    </source>
</evidence>
<organism evidence="3">
    <name type="scientific">freshwater metagenome</name>
    <dbReference type="NCBI Taxonomy" id="449393"/>
    <lineage>
        <taxon>unclassified sequences</taxon>
        <taxon>metagenomes</taxon>
        <taxon>ecological metagenomes</taxon>
    </lineage>
</organism>
<dbReference type="EMBL" id="CAEZYR010000189">
    <property type="protein sequence ID" value="CAB4771969.1"/>
    <property type="molecule type" value="Genomic_DNA"/>
</dbReference>
<dbReference type="AlphaFoldDB" id="A0A6J7PJU7"/>
<name>A0A6J7PJU7_9ZZZZ</name>
<dbReference type="EMBL" id="CAFBOS010000130">
    <property type="protein sequence ID" value="CAB5005706.1"/>
    <property type="molecule type" value="Genomic_DNA"/>
</dbReference>
<evidence type="ECO:0000313" key="1">
    <source>
        <dbReference type="EMBL" id="CAB4771969.1"/>
    </source>
</evidence>
<gene>
    <name evidence="1" type="ORF">UFOPK2754_03142</name>
    <name evidence="2" type="ORF">UFOPK3543_00567</name>
    <name evidence="3" type="ORF">UFOPK3967_01957</name>
</gene>
<evidence type="ECO:0000313" key="2">
    <source>
        <dbReference type="EMBL" id="CAB4895703.1"/>
    </source>
</evidence>
<protein>
    <submittedName>
        <fullName evidence="3">Unannotated protein</fullName>
    </submittedName>
</protein>
<accession>A0A6J7PJU7</accession>
<sequence length="158" mass="15845">MIGLLAAFALAACSGGGVKPSLDARASSAAVAVANGTIVIGTNTYVFVMTCYSPGTGAVVAVGAGIDPVSGHPTRALVQAFFDDPYVGVTVGDKESVFEPTLAEPVDLSFADNVVSGNAIQFVRNLDLASRVGEPVGTGSVTVTCSSYNAGLPPGYRS</sequence>
<proteinExistence type="predicted"/>
<dbReference type="EMBL" id="CAFBMH010000013">
    <property type="protein sequence ID" value="CAB4895703.1"/>
    <property type="molecule type" value="Genomic_DNA"/>
</dbReference>